<gene>
    <name evidence="1" type="ORF">TCE0_044f16307</name>
</gene>
<protein>
    <submittedName>
        <fullName evidence="1">Uncharacterized protein</fullName>
    </submittedName>
</protein>
<evidence type="ECO:0000313" key="1">
    <source>
        <dbReference type="EMBL" id="GAM42384.1"/>
    </source>
</evidence>
<evidence type="ECO:0000313" key="2">
    <source>
        <dbReference type="Proteomes" id="UP000053095"/>
    </source>
</evidence>
<dbReference type="EMBL" id="DF933840">
    <property type="protein sequence ID" value="GAM42384.1"/>
    <property type="molecule type" value="Genomic_DNA"/>
</dbReference>
<reference evidence="2" key="1">
    <citation type="journal article" date="2015" name="Genome Announc.">
        <title>Draft genome sequence of Talaromyces cellulolyticus strain Y-94, a source of lignocellulosic biomass-degrading enzymes.</title>
        <authorList>
            <person name="Fujii T."/>
            <person name="Koike H."/>
            <person name="Sawayama S."/>
            <person name="Yano S."/>
            <person name="Inoue H."/>
        </authorList>
    </citation>
    <scope>NUCLEOTIDE SEQUENCE [LARGE SCALE GENOMIC DNA]</scope>
    <source>
        <strain evidence="2">Y-94</strain>
    </source>
</reference>
<organism evidence="1 2">
    <name type="scientific">Talaromyces pinophilus</name>
    <name type="common">Penicillium pinophilum</name>
    <dbReference type="NCBI Taxonomy" id="128442"/>
    <lineage>
        <taxon>Eukaryota</taxon>
        <taxon>Fungi</taxon>
        <taxon>Dikarya</taxon>
        <taxon>Ascomycota</taxon>
        <taxon>Pezizomycotina</taxon>
        <taxon>Eurotiomycetes</taxon>
        <taxon>Eurotiomycetidae</taxon>
        <taxon>Eurotiales</taxon>
        <taxon>Trichocomaceae</taxon>
        <taxon>Talaromyces</taxon>
        <taxon>Talaromyces sect. Talaromyces</taxon>
    </lineage>
</organism>
<accession>A0A478EBQ3</accession>
<keyword evidence="2" id="KW-1185">Reference proteome</keyword>
<dbReference type="Proteomes" id="UP000053095">
    <property type="component" value="Unassembled WGS sequence"/>
</dbReference>
<dbReference type="AlphaFoldDB" id="A0A478EBQ3"/>
<proteinExistence type="predicted"/>
<sequence>MWEVITLTLHPRSFPLTPTDRAAFSIGTIRTVLKDVIPPVGPEEVRYEIENEQTHTKTAIYEENIAGLSR</sequence>
<name>A0A478EBQ3_TALPI</name>